<dbReference type="OrthoDB" id="10678420at2759"/>
<dbReference type="Proteomes" id="UP000001542">
    <property type="component" value="Unassembled WGS sequence"/>
</dbReference>
<dbReference type="EMBL" id="DS113762">
    <property type="protein sequence ID" value="EAX96370.1"/>
    <property type="molecule type" value="Genomic_DNA"/>
</dbReference>
<dbReference type="RefSeq" id="XP_001309300.1">
    <property type="nucleotide sequence ID" value="XM_001309299.1"/>
</dbReference>
<dbReference type="KEGG" id="tva:4754142"/>
<evidence type="ECO:0000313" key="2">
    <source>
        <dbReference type="Proteomes" id="UP000001542"/>
    </source>
</evidence>
<dbReference type="VEuPathDB" id="TrichDB:TVAGG3_0176700"/>
<proteinExistence type="predicted"/>
<name>A2FFG1_TRIV3</name>
<dbReference type="VEuPathDB" id="TrichDB:TVAG_338040"/>
<dbReference type="InParanoid" id="A2FFG1"/>
<sequence>MIPSDPSNVPLGEVVELRTLLFGALSYVENSLNSLVNSPKTYSSKLKLTEKLYKSQIVLARYLTLLRWYRKNKSIYRFLLSNKTNSDGSINTQKFLKSTQQQIQQLHKNERIQTYKPDLSIYNFNPQPSKEQIRLFYVMLLMRKPASRRLRNFTQVSINEFAFPNEEYMLQIKIDSSQFLQITRVDVLWPKEIPSKKDFIRNSISPYIRLDLKLFEQLKDLDISLHHIYLIGQYSHFANLLLKYQDEFNFVLKRHEDCILIQFLGYYGSRCTFGVYIRNENVQIISKIPVLEIPSNLKTAESNFSSSNDTPMKFNRKILSINIGKNPDVQSILTKLRDTMIFTHIHNIYFLICRSLAFSPFSLFKISLIFPNTNVTCGRISIIYAGFPVTSVTFSSKTGCPSTISEFLPAGNVAHLAKALRLGPRDVADSISALAMNLWSFRVIRIAQNPKASLPPVPIQNLSRAAALSICVSYSFAQNFKLIATRLPQKFLVKVIDKNGFRIQNYRSIVFENKGVTEFQKVNEHINSSMFSILLLSLEEKMKGTALNIVRNENSIAATFHPHMYVKFKIHKTGSWKLHVDRRTFPFLSFGGIVFIGQQITMRFDEYIMYLITSVQFIGLYLNRVTGTCVELKPDNITYINDLNFSIRAAQMTLHMSFAENNDNYKVGNYALVFKDITGIAPIPNFSFTPQFPLNFPLLPLKYSVAESFGAIISRRLSSLVQFRRIFNRRGWLITSIDPNLCFSLIFTKPPSTALTLNIQLKSVRDFAVVVPTIGQSTKLKLPLSRFPRLFKSIPLSHAAFRIKMEQCLEMRTYIETYIKEDDYMRMRGFVGTEESDFTINYRNSKNDVTVHHTAEGFEINSPRYPGLNELSMSLVELISDRQIRTAIATLLIECASSMDQDIASFVFTLVSSLTHISDKMNWIGLFKSISTKKGVFQCNVICGQPEFTILANNANGITHFLAMSGINTLFQCQDSEIFMNWFNNYVR</sequence>
<accession>A2FFG1</accession>
<gene>
    <name evidence="1" type="ORF">TVAG_338040</name>
</gene>
<dbReference type="AlphaFoldDB" id="A2FFG1"/>
<reference evidence="1" key="1">
    <citation type="submission" date="2006-10" db="EMBL/GenBank/DDBJ databases">
        <authorList>
            <person name="Amadeo P."/>
            <person name="Zhao Q."/>
            <person name="Wortman J."/>
            <person name="Fraser-Liggett C."/>
            <person name="Carlton J."/>
        </authorList>
    </citation>
    <scope>NUCLEOTIDE SEQUENCE</scope>
    <source>
        <strain evidence="1">G3</strain>
    </source>
</reference>
<keyword evidence="2" id="KW-1185">Reference proteome</keyword>
<organism evidence="1 2">
    <name type="scientific">Trichomonas vaginalis (strain ATCC PRA-98 / G3)</name>
    <dbReference type="NCBI Taxonomy" id="412133"/>
    <lineage>
        <taxon>Eukaryota</taxon>
        <taxon>Metamonada</taxon>
        <taxon>Parabasalia</taxon>
        <taxon>Trichomonadida</taxon>
        <taxon>Trichomonadidae</taxon>
        <taxon>Trichomonas</taxon>
    </lineage>
</organism>
<evidence type="ECO:0000313" key="1">
    <source>
        <dbReference type="EMBL" id="EAX96370.1"/>
    </source>
</evidence>
<protein>
    <submittedName>
        <fullName evidence="1">Uncharacterized protein</fullName>
    </submittedName>
</protein>
<reference evidence="1" key="2">
    <citation type="journal article" date="2007" name="Science">
        <title>Draft genome sequence of the sexually transmitted pathogen Trichomonas vaginalis.</title>
        <authorList>
            <person name="Carlton J.M."/>
            <person name="Hirt R.P."/>
            <person name="Silva J.C."/>
            <person name="Delcher A.L."/>
            <person name="Schatz M."/>
            <person name="Zhao Q."/>
            <person name="Wortman J.R."/>
            <person name="Bidwell S.L."/>
            <person name="Alsmark U.C.M."/>
            <person name="Besteiro S."/>
            <person name="Sicheritz-Ponten T."/>
            <person name="Noel C.J."/>
            <person name="Dacks J.B."/>
            <person name="Foster P.G."/>
            <person name="Simillion C."/>
            <person name="Van de Peer Y."/>
            <person name="Miranda-Saavedra D."/>
            <person name="Barton G.J."/>
            <person name="Westrop G.D."/>
            <person name="Mueller S."/>
            <person name="Dessi D."/>
            <person name="Fiori P.L."/>
            <person name="Ren Q."/>
            <person name="Paulsen I."/>
            <person name="Zhang H."/>
            <person name="Bastida-Corcuera F.D."/>
            <person name="Simoes-Barbosa A."/>
            <person name="Brown M.T."/>
            <person name="Hayes R.D."/>
            <person name="Mukherjee M."/>
            <person name="Okumura C.Y."/>
            <person name="Schneider R."/>
            <person name="Smith A.J."/>
            <person name="Vanacova S."/>
            <person name="Villalvazo M."/>
            <person name="Haas B.J."/>
            <person name="Pertea M."/>
            <person name="Feldblyum T.V."/>
            <person name="Utterback T.R."/>
            <person name="Shu C.L."/>
            <person name="Osoegawa K."/>
            <person name="de Jong P.J."/>
            <person name="Hrdy I."/>
            <person name="Horvathova L."/>
            <person name="Zubacova Z."/>
            <person name="Dolezal P."/>
            <person name="Malik S.B."/>
            <person name="Logsdon J.M. Jr."/>
            <person name="Henze K."/>
            <person name="Gupta A."/>
            <person name="Wang C.C."/>
            <person name="Dunne R.L."/>
            <person name="Upcroft J.A."/>
            <person name="Upcroft P."/>
            <person name="White O."/>
            <person name="Salzberg S.L."/>
            <person name="Tang P."/>
            <person name="Chiu C.-H."/>
            <person name="Lee Y.-S."/>
            <person name="Embley T.M."/>
            <person name="Coombs G.H."/>
            <person name="Mottram J.C."/>
            <person name="Tachezy J."/>
            <person name="Fraser-Liggett C.M."/>
            <person name="Johnson P.J."/>
        </authorList>
    </citation>
    <scope>NUCLEOTIDE SEQUENCE [LARGE SCALE GENOMIC DNA]</scope>
    <source>
        <strain evidence="1">G3</strain>
    </source>
</reference>